<dbReference type="AlphaFoldDB" id="A0A7C4UAQ9"/>
<evidence type="ECO:0000313" key="2">
    <source>
        <dbReference type="EMBL" id="HGW92051.1"/>
    </source>
</evidence>
<reference evidence="2" key="1">
    <citation type="journal article" date="2020" name="mSystems">
        <title>Genome- and Community-Level Interaction Insights into Carbon Utilization and Element Cycling Functions of Hydrothermarchaeota in Hydrothermal Sediment.</title>
        <authorList>
            <person name="Zhou Z."/>
            <person name="Liu Y."/>
            <person name="Xu W."/>
            <person name="Pan J."/>
            <person name="Luo Z.H."/>
            <person name="Li M."/>
        </authorList>
    </citation>
    <scope>NUCLEOTIDE SEQUENCE [LARGE SCALE GENOMIC DNA]</scope>
    <source>
        <strain evidence="2">SpSt-780</strain>
    </source>
</reference>
<name>A0A7C4UAQ9_UNCW3</name>
<evidence type="ECO:0000259" key="1">
    <source>
        <dbReference type="Pfam" id="PF16548"/>
    </source>
</evidence>
<proteinExistence type="predicted"/>
<dbReference type="Pfam" id="PF16548">
    <property type="entry name" value="FlgT_N"/>
    <property type="match status" value="1"/>
</dbReference>
<gene>
    <name evidence="2" type="ORF">ENV67_05875</name>
</gene>
<dbReference type="InterPro" id="IPR038180">
    <property type="entry name" value="FlgT_N_sf"/>
</dbReference>
<comment type="caution">
    <text evidence="2">The sequence shown here is derived from an EMBL/GenBank/DDBJ whole genome shotgun (WGS) entry which is preliminary data.</text>
</comment>
<sequence>MRGDMRYLFILFILFGINIFAQSQEVVEVEATGDGSIIANDLAKARDDAIQDALRNAVEQTVGMLLSSETITQNFMTIDDKIYSRSTGYVQKYDIVSEGKENDFVYRVKIKAIVKKGMITDDLAAIGLLMRRKNLPRVMVIIQENNLSTKSGNVIDMNLNTSETKLMELMIEKGFTFVDMEAVKSKMDRTVALAAISGDVDAAKNLGLMFNAEIIILGKAVSSVATGMKDKLGGMISCQADVTLRVIDVSNGEIIAVTSQHGAAVHIDEITGGNEAIKKATELAAKDIIEKILKRWQSDVTGTQKIEMVVYGFKTFNDVYTFKNEFSSYLRGVKGVYSHGFQGGNAVFTVEFEGNSESLLLELTRKGLPSFNVEVKEQSQAKVTIKVSPKGG</sequence>
<accession>A0A7C4UAQ9</accession>
<protein>
    <recommendedName>
        <fullName evidence="1">Flagellar assembly protein T N-terminal domain-containing protein</fullName>
    </recommendedName>
</protein>
<organism evidence="2">
    <name type="scientific">candidate division WOR-3 bacterium</name>
    <dbReference type="NCBI Taxonomy" id="2052148"/>
    <lineage>
        <taxon>Bacteria</taxon>
        <taxon>Bacteria division WOR-3</taxon>
    </lineage>
</organism>
<dbReference type="EMBL" id="DTHG01000076">
    <property type="protein sequence ID" value="HGW92051.1"/>
    <property type="molecule type" value="Genomic_DNA"/>
</dbReference>
<dbReference type="InterPro" id="IPR032370">
    <property type="entry name" value="FlgT_N"/>
</dbReference>
<feature type="domain" description="Flagellar assembly protein T N-terminal" evidence="1">
    <location>
        <begin position="29"/>
        <end position="110"/>
    </location>
</feature>
<dbReference type="Gene3D" id="3.30.1660.40">
    <property type="entry name" value="FlgT, N-terminal domain"/>
    <property type="match status" value="1"/>
</dbReference>